<dbReference type="EMBL" id="CP000828">
    <property type="protein sequence ID" value="ABW25803.1"/>
    <property type="molecule type" value="Genomic_DNA"/>
</dbReference>
<dbReference type="AlphaFoldDB" id="B0CFB6"/>
<evidence type="ECO:0000256" key="2">
    <source>
        <dbReference type="ARBA" id="ARBA00022679"/>
    </source>
</evidence>
<sequence>MLFKIGITQKFDIKNIGENTVFKIRDDVSFTAKKMAAGRAYKTRRSDALFIDLFAEKLAGKEVLENVIPRLEADNKAGRPLTSIRTRYFDDLSLEHSQNIRQIVLLGAGLNTRALRMEWASGTHLYEIDQSNILT</sequence>
<organism evidence="3 4">
    <name type="scientific">Acaryochloris marina (strain MBIC 11017)</name>
    <dbReference type="NCBI Taxonomy" id="329726"/>
    <lineage>
        <taxon>Bacteria</taxon>
        <taxon>Bacillati</taxon>
        <taxon>Cyanobacteriota</taxon>
        <taxon>Cyanophyceae</taxon>
        <taxon>Acaryochloridales</taxon>
        <taxon>Acaryochloridaceae</taxon>
        <taxon>Acaryochloris</taxon>
    </lineage>
</organism>
<dbReference type="SUPFAM" id="SSF53335">
    <property type="entry name" value="S-adenosyl-L-methionine-dependent methyltransferases"/>
    <property type="match status" value="1"/>
</dbReference>
<dbReference type="Pfam" id="PF04072">
    <property type="entry name" value="LCM"/>
    <property type="match status" value="1"/>
</dbReference>
<dbReference type="STRING" id="329726.AM1_0759"/>
<protein>
    <submittedName>
        <fullName evidence="3">Methyltransferase, putative</fullName>
    </submittedName>
</protein>
<keyword evidence="1 3" id="KW-0489">Methyltransferase</keyword>
<dbReference type="PANTHER" id="PTHR43619">
    <property type="entry name" value="S-ADENOSYL-L-METHIONINE-DEPENDENT METHYLTRANSFERASE YKTD-RELATED"/>
    <property type="match status" value="1"/>
</dbReference>
<dbReference type="InterPro" id="IPR029063">
    <property type="entry name" value="SAM-dependent_MTases_sf"/>
</dbReference>
<accession>B0CFB6</accession>
<dbReference type="KEGG" id="amr:AM1_0759"/>
<evidence type="ECO:0000313" key="4">
    <source>
        <dbReference type="Proteomes" id="UP000000268"/>
    </source>
</evidence>
<dbReference type="Gene3D" id="3.40.50.150">
    <property type="entry name" value="Vaccinia Virus protein VP39"/>
    <property type="match status" value="1"/>
</dbReference>
<dbReference type="eggNOG" id="COG3315">
    <property type="taxonomic scope" value="Bacteria"/>
</dbReference>
<evidence type="ECO:0000313" key="3">
    <source>
        <dbReference type="EMBL" id="ABW25803.1"/>
    </source>
</evidence>
<evidence type="ECO:0000256" key="1">
    <source>
        <dbReference type="ARBA" id="ARBA00022603"/>
    </source>
</evidence>
<keyword evidence="2 3" id="KW-0808">Transferase</keyword>
<name>B0CFB6_ACAM1</name>
<dbReference type="Proteomes" id="UP000000268">
    <property type="component" value="Chromosome"/>
</dbReference>
<dbReference type="GO" id="GO:0008168">
    <property type="term" value="F:methyltransferase activity"/>
    <property type="evidence" value="ECO:0007669"/>
    <property type="project" value="UniProtKB-KW"/>
</dbReference>
<gene>
    <name evidence="3" type="ordered locus">AM1_0759</name>
</gene>
<dbReference type="InterPro" id="IPR007213">
    <property type="entry name" value="Ppm1/Ppm2/Tcmp"/>
</dbReference>
<dbReference type="HOGENOM" id="CLU_1881194_0_0_3"/>
<proteinExistence type="predicted"/>
<dbReference type="PANTHER" id="PTHR43619:SF2">
    <property type="entry name" value="S-ADENOSYL-L-METHIONINE-DEPENDENT METHYLTRANSFERASES SUPERFAMILY PROTEIN"/>
    <property type="match status" value="1"/>
</dbReference>
<dbReference type="GO" id="GO:0032259">
    <property type="term" value="P:methylation"/>
    <property type="evidence" value="ECO:0007669"/>
    <property type="project" value="UniProtKB-KW"/>
</dbReference>
<reference evidence="3 4" key="1">
    <citation type="journal article" date="2008" name="Proc. Natl. Acad. Sci. U.S.A.">
        <title>Niche adaptation and genome expansion in the chlorophyll d-producing cyanobacterium Acaryochloris marina.</title>
        <authorList>
            <person name="Swingley W.D."/>
            <person name="Chen M."/>
            <person name="Cheung P.C."/>
            <person name="Conrad A.L."/>
            <person name="Dejesa L.C."/>
            <person name="Hao J."/>
            <person name="Honchak B.M."/>
            <person name="Karbach L.E."/>
            <person name="Kurdoglu A."/>
            <person name="Lahiri S."/>
            <person name="Mastrian S.D."/>
            <person name="Miyashita H."/>
            <person name="Page L."/>
            <person name="Ramakrishna P."/>
            <person name="Satoh S."/>
            <person name="Sattley W.M."/>
            <person name="Shimada Y."/>
            <person name="Taylor H.L."/>
            <person name="Tomo T."/>
            <person name="Tsuchiya T."/>
            <person name="Wang Z.T."/>
            <person name="Raymond J."/>
            <person name="Mimuro M."/>
            <person name="Blankenship R.E."/>
            <person name="Touchman J.W."/>
        </authorList>
    </citation>
    <scope>NUCLEOTIDE SEQUENCE [LARGE SCALE GENOMIC DNA]</scope>
    <source>
        <strain evidence="4">MBIC 11017</strain>
    </source>
</reference>
<keyword evidence="4" id="KW-1185">Reference proteome</keyword>